<dbReference type="AlphaFoldDB" id="A0A3G2R5P3"/>
<keyword evidence="1" id="KW-0472">Membrane</keyword>
<feature type="transmembrane region" description="Helical" evidence="1">
    <location>
        <begin position="45"/>
        <end position="64"/>
    </location>
</feature>
<accession>A0A3G2R5P3</accession>
<name>A0A3G2R5P3_9FIRM</name>
<keyword evidence="3" id="KW-1185">Reference proteome</keyword>
<dbReference type="PANTHER" id="PTHR40044:SF1">
    <property type="entry name" value="INTEGRAL MEMBRANE PROTEIN"/>
    <property type="match status" value="1"/>
</dbReference>
<dbReference type="Pfam" id="PF06177">
    <property type="entry name" value="QueT"/>
    <property type="match status" value="1"/>
</dbReference>
<dbReference type="PIRSF" id="PIRSF031501">
    <property type="entry name" value="QueT"/>
    <property type="match status" value="1"/>
</dbReference>
<organism evidence="2 3">
    <name type="scientific">Biomaibacter acetigenes</name>
    <dbReference type="NCBI Taxonomy" id="2316383"/>
    <lineage>
        <taxon>Bacteria</taxon>
        <taxon>Bacillati</taxon>
        <taxon>Bacillota</taxon>
        <taxon>Clostridia</taxon>
        <taxon>Thermosediminibacterales</taxon>
        <taxon>Tepidanaerobacteraceae</taxon>
        <taxon>Biomaibacter</taxon>
    </lineage>
</organism>
<dbReference type="InterPro" id="IPR010387">
    <property type="entry name" value="QueT"/>
</dbReference>
<dbReference type="KEGG" id="bacg:D2962_08980"/>
<keyword evidence="1" id="KW-0812">Transmembrane</keyword>
<reference evidence="2 3" key="1">
    <citation type="submission" date="2018-10" db="EMBL/GenBank/DDBJ databases">
        <authorList>
            <person name="Zhang X."/>
        </authorList>
    </citation>
    <scope>NUCLEOTIDE SEQUENCE [LARGE SCALE GENOMIC DNA]</scope>
    <source>
        <strain evidence="2 3">SK-G1</strain>
    </source>
</reference>
<sequence length="156" mass="16821">MNQIRYLARAAAIASIYAAVTYLLKPISYGPIQVRVSEALTILPMLESSAIPGLFVGCLLANILGGLGPWDIYGGSLITLVAAYMTGKMKNPLLGAVPPVVLNAFGVSYYLSFLYDMPYWITVLYIGIGEFVAVAGLGIPLYYFIKRTGLAGLFEK</sequence>
<evidence type="ECO:0000256" key="1">
    <source>
        <dbReference type="SAM" id="Phobius"/>
    </source>
</evidence>
<gene>
    <name evidence="2" type="ORF">D2962_08980</name>
</gene>
<dbReference type="EMBL" id="CP033169">
    <property type="protein sequence ID" value="AYO30732.1"/>
    <property type="molecule type" value="Genomic_DNA"/>
</dbReference>
<dbReference type="Proteomes" id="UP000280960">
    <property type="component" value="Chromosome"/>
</dbReference>
<dbReference type="RefSeq" id="WP_122014780.1">
    <property type="nucleotide sequence ID" value="NZ_CP033169.1"/>
</dbReference>
<evidence type="ECO:0000313" key="2">
    <source>
        <dbReference type="EMBL" id="AYO30732.1"/>
    </source>
</evidence>
<dbReference type="PANTHER" id="PTHR40044">
    <property type="entry name" value="INTEGRAL MEMBRANE PROTEIN-RELATED"/>
    <property type="match status" value="1"/>
</dbReference>
<keyword evidence="1" id="KW-1133">Transmembrane helix</keyword>
<feature type="transmembrane region" description="Helical" evidence="1">
    <location>
        <begin position="93"/>
        <end position="113"/>
    </location>
</feature>
<feature type="transmembrane region" description="Helical" evidence="1">
    <location>
        <begin position="119"/>
        <end position="145"/>
    </location>
</feature>
<evidence type="ECO:0000313" key="3">
    <source>
        <dbReference type="Proteomes" id="UP000280960"/>
    </source>
</evidence>
<feature type="transmembrane region" description="Helical" evidence="1">
    <location>
        <begin position="6"/>
        <end position="24"/>
    </location>
</feature>
<proteinExistence type="predicted"/>
<protein>
    <submittedName>
        <fullName evidence="2">QueT transporter family protein</fullName>
    </submittedName>
</protein>